<keyword evidence="5" id="KW-1133">Transmembrane helix</keyword>
<dbReference type="Proteomes" id="UP001346149">
    <property type="component" value="Unassembled WGS sequence"/>
</dbReference>
<feature type="transmembrane region" description="Helical" evidence="5">
    <location>
        <begin position="242"/>
        <end position="262"/>
    </location>
</feature>
<keyword evidence="5" id="KW-0472">Membrane</keyword>
<dbReference type="PANTHER" id="PTHR46214">
    <property type="entry name" value="ZINC FINGER, RING-CH-TYPE"/>
    <property type="match status" value="1"/>
</dbReference>
<evidence type="ECO:0000313" key="7">
    <source>
        <dbReference type="EMBL" id="KAK4788390.1"/>
    </source>
</evidence>
<dbReference type="AlphaFoldDB" id="A0AAN7R4Y4"/>
<dbReference type="GO" id="GO:0008270">
    <property type="term" value="F:zinc ion binding"/>
    <property type="evidence" value="ECO:0007669"/>
    <property type="project" value="UniProtKB-KW"/>
</dbReference>
<feature type="transmembrane region" description="Helical" evidence="5">
    <location>
        <begin position="214"/>
        <end position="236"/>
    </location>
</feature>
<comment type="caution">
    <text evidence="7">The sequence shown here is derived from an EMBL/GenBank/DDBJ whole genome shotgun (WGS) entry which is preliminary data.</text>
</comment>
<dbReference type="InterPro" id="IPR011016">
    <property type="entry name" value="Znf_RING-CH"/>
</dbReference>
<evidence type="ECO:0000259" key="6">
    <source>
        <dbReference type="PROSITE" id="PS51292"/>
    </source>
</evidence>
<dbReference type="SMART" id="SM00744">
    <property type="entry name" value="RINGv"/>
    <property type="match status" value="1"/>
</dbReference>
<dbReference type="Gene3D" id="3.30.40.10">
    <property type="entry name" value="Zinc/RING finger domain, C3HC4 (zinc finger)"/>
    <property type="match status" value="1"/>
</dbReference>
<organism evidence="7 8">
    <name type="scientific">Trapa natans</name>
    <name type="common">Water chestnut</name>
    <dbReference type="NCBI Taxonomy" id="22666"/>
    <lineage>
        <taxon>Eukaryota</taxon>
        <taxon>Viridiplantae</taxon>
        <taxon>Streptophyta</taxon>
        <taxon>Embryophyta</taxon>
        <taxon>Tracheophyta</taxon>
        <taxon>Spermatophyta</taxon>
        <taxon>Magnoliopsida</taxon>
        <taxon>eudicotyledons</taxon>
        <taxon>Gunneridae</taxon>
        <taxon>Pentapetalae</taxon>
        <taxon>rosids</taxon>
        <taxon>malvids</taxon>
        <taxon>Myrtales</taxon>
        <taxon>Lythraceae</taxon>
        <taxon>Trapa</taxon>
    </lineage>
</organism>
<dbReference type="SUPFAM" id="SSF57850">
    <property type="entry name" value="RING/U-box"/>
    <property type="match status" value="1"/>
</dbReference>
<dbReference type="CDD" id="cd16495">
    <property type="entry name" value="RING_CH-C4HC3_MARCH"/>
    <property type="match status" value="1"/>
</dbReference>
<keyword evidence="5" id="KW-0812">Transmembrane</keyword>
<dbReference type="InterPro" id="IPR013083">
    <property type="entry name" value="Znf_RING/FYVE/PHD"/>
</dbReference>
<evidence type="ECO:0000256" key="2">
    <source>
        <dbReference type="ARBA" id="ARBA00022771"/>
    </source>
</evidence>
<feature type="region of interest" description="Disordered" evidence="4">
    <location>
        <begin position="1"/>
        <end position="64"/>
    </location>
</feature>
<dbReference type="PROSITE" id="PS51292">
    <property type="entry name" value="ZF_RING_CH"/>
    <property type="match status" value="1"/>
</dbReference>
<keyword evidence="3" id="KW-0862">Zinc</keyword>
<dbReference type="EMBL" id="JAXQNO010000011">
    <property type="protein sequence ID" value="KAK4788390.1"/>
    <property type="molecule type" value="Genomic_DNA"/>
</dbReference>
<keyword evidence="2" id="KW-0863">Zinc-finger</keyword>
<feature type="compositionally biased region" description="Pro residues" evidence="4">
    <location>
        <begin position="51"/>
        <end position="61"/>
    </location>
</feature>
<evidence type="ECO:0000256" key="3">
    <source>
        <dbReference type="ARBA" id="ARBA00022833"/>
    </source>
</evidence>
<dbReference type="PANTHER" id="PTHR46214:SF16">
    <property type="entry name" value="OS10G0481450 PROTEIN"/>
    <property type="match status" value="1"/>
</dbReference>
<evidence type="ECO:0000313" key="8">
    <source>
        <dbReference type="Proteomes" id="UP001346149"/>
    </source>
</evidence>
<sequence length="289" mass="30674">MLGDGLKSNGAGLRDHGADISDPEGQGRAPESNSNGLGGCDNVLIAAPGSTSPPPPPPPPELLGTVPQLVLPVPLTIVVSDGESHVPSEGTGRASEAMSGCVEASYMVDSPKKGHLSRSGSSHEQCRVCQQEMEEVLIDLGCQCRGGVGKAHLSCINTWFRSRGSNKCEICQQAAVNVPPPEPLATGNSWTWRIDPSSSSSFILEQRQTCLSPLWVAFLILIGGLLLDVLIFIIFGVSALPVNITIGVIIVLGLGAVLRLVLEFCQEWNLRRVVQRMETNVNLGYHPAL</sequence>
<evidence type="ECO:0000256" key="4">
    <source>
        <dbReference type="SAM" id="MobiDB-lite"/>
    </source>
</evidence>
<evidence type="ECO:0000256" key="1">
    <source>
        <dbReference type="ARBA" id="ARBA00022723"/>
    </source>
</evidence>
<feature type="domain" description="RING-CH-type" evidence="6">
    <location>
        <begin position="118"/>
        <end position="178"/>
    </location>
</feature>
<name>A0AAN7R4Y4_TRANT</name>
<accession>A0AAN7R4Y4</accession>
<evidence type="ECO:0000256" key="5">
    <source>
        <dbReference type="SAM" id="Phobius"/>
    </source>
</evidence>
<keyword evidence="1" id="KW-0479">Metal-binding</keyword>
<proteinExistence type="predicted"/>
<gene>
    <name evidence="7" type="ORF">SAY86_019709</name>
</gene>
<reference evidence="7 8" key="1">
    <citation type="journal article" date="2023" name="Hortic Res">
        <title>Pangenome of water caltrop reveals structural variations and asymmetric subgenome divergence after allopolyploidization.</title>
        <authorList>
            <person name="Zhang X."/>
            <person name="Chen Y."/>
            <person name="Wang L."/>
            <person name="Yuan Y."/>
            <person name="Fang M."/>
            <person name="Shi L."/>
            <person name="Lu R."/>
            <person name="Comes H.P."/>
            <person name="Ma Y."/>
            <person name="Chen Y."/>
            <person name="Huang G."/>
            <person name="Zhou Y."/>
            <person name="Zheng Z."/>
            <person name="Qiu Y."/>
        </authorList>
    </citation>
    <scope>NUCLEOTIDE SEQUENCE [LARGE SCALE GENOMIC DNA]</scope>
    <source>
        <strain evidence="7">F231</strain>
    </source>
</reference>
<protein>
    <recommendedName>
        <fullName evidence="6">RING-CH-type domain-containing protein</fullName>
    </recommendedName>
</protein>
<dbReference type="Pfam" id="PF12906">
    <property type="entry name" value="RINGv"/>
    <property type="match status" value="1"/>
</dbReference>
<keyword evidence="8" id="KW-1185">Reference proteome</keyword>